<accession>A0ABW0MXL6</accession>
<keyword evidence="4" id="KW-1185">Reference proteome</keyword>
<dbReference type="InterPro" id="IPR012340">
    <property type="entry name" value="NA-bd_OB-fold"/>
</dbReference>
<sequence>MSAPKTKSTAAAELGLANEVRLVGRVSQAPEERVLPSGDSLWTFRVVVPRPPGAARRRQSVDALECTAWTARARRSVAAWAADDVVEVNGSLHRRFYRAGGAVASRVEVEMSSGRLIRRAARG</sequence>
<dbReference type="Pfam" id="PF00436">
    <property type="entry name" value="SSB"/>
    <property type="match status" value="1"/>
</dbReference>
<reference evidence="4" key="1">
    <citation type="journal article" date="2019" name="Int. J. Syst. Evol. Microbiol.">
        <title>The Global Catalogue of Microorganisms (GCM) 10K type strain sequencing project: providing services to taxonomists for standard genome sequencing and annotation.</title>
        <authorList>
            <consortium name="The Broad Institute Genomics Platform"/>
            <consortium name="The Broad Institute Genome Sequencing Center for Infectious Disease"/>
            <person name="Wu L."/>
            <person name="Ma J."/>
        </authorList>
    </citation>
    <scope>NUCLEOTIDE SEQUENCE [LARGE SCALE GENOMIC DNA]</scope>
    <source>
        <strain evidence="4">KACC 13778</strain>
    </source>
</reference>
<dbReference type="GO" id="GO:0003677">
    <property type="term" value="F:DNA binding"/>
    <property type="evidence" value="ECO:0007669"/>
    <property type="project" value="UniProtKB-KW"/>
</dbReference>
<protein>
    <submittedName>
        <fullName evidence="3">Single-stranded DNA-binding protein</fullName>
    </submittedName>
</protein>
<evidence type="ECO:0000313" key="4">
    <source>
        <dbReference type="Proteomes" id="UP001595956"/>
    </source>
</evidence>
<dbReference type="InterPro" id="IPR000424">
    <property type="entry name" value="Primosome_PriB/ssb"/>
</dbReference>
<organism evidence="3 4">
    <name type="scientific">Nocardioides caricicola</name>
    <dbReference type="NCBI Taxonomy" id="634770"/>
    <lineage>
        <taxon>Bacteria</taxon>
        <taxon>Bacillati</taxon>
        <taxon>Actinomycetota</taxon>
        <taxon>Actinomycetes</taxon>
        <taxon>Propionibacteriales</taxon>
        <taxon>Nocardioidaceae</taxon>
        <taxon>Nocardioides</taxon>
    </lineage>
</organism>
<dbReference type="CDD" id="cd04496">
    <property type="entry name" value="SSB_OBF"/>
    <property type="match status" value="1"/>
</dbReference>
<dbReference type="RefSeq" id="WP_345170730.1">
    <property type="nucleotide sequence ID" value="NZ_BAABFQ010000003.1"/>
</dbReference>
<dbReference type="Gene3D" id="2.40.50.140">
    <property type="entry name" value="Nucleic acid-binding proteins"/>
    <property type="match status" value="1"/>
</dbReference>
<evidence type="ECO:0000313" key="3">
    <source>
        <dbReference type="EMBL" id="MFC5492401.1"/>
    </source>
</evidence>
<keyword evidence="1 2" id="KW-0238">DNA-binding</keyword>
<evidence type="ECO:0000256" key="2">
    <source>
        <dbReference type="PROSITE-ProRule" id="PRU00252"/>
    </source>
</evidence>
<comment type="caution">
    <text evidence="3">The sequence shown here is derived from an EMBL/GenBank/DDBJ whole genome shotgun (WGS) entry which is preliminary data.</text>
</comment>
<dbReference type="Proteomes" id="UP001595956">
    <property type="component" value="Unassembled WGS sequence"/>
</dbReference>
<name>A0ABW0MXL6_9ACTN</name>
<evidence type="ECO:0000256" key="1">
    <source>
        <dbReference type="ARBA" id="ARBA00023125"/>
    </source>
</evidence>
<proteinExistence type="predicted"/>
<dbReference type="SUPFAM" id="SSF50249">
    <property type="entry name" value="Nucleic acid-binding proteins"/>
    <property type="match status" value="1"/>
</dbReference>
<gene>
    <name evidence="3" type="ORF">ACFPKY_04795</name>
</gene>
<dbReference type="PROSITE" id="PS50935">
    <property type="entry name" value="SSB"/>
    <property type="match status" value="1"/>
</dbReference>
<dbReference type="EMBL" id="JBHSMD010000002">
    <property type="protein sequence ID" value="MFC5492401.1"/>
    <property type="molecule type" value="Genomic_DNA"/>
</dbReference>